<dbReference type="Proteomes" id="UP001595868">
    <property type="component" value="Unassembled WGS sequence"/>
</dbReference>
<keyword evidence="3" id="KW-1185">Reference proteome</keyword>
<dbReference type="GO" id="GO:0016787">
    <property type="term" value="F:hydrolase activity"/>
    <property type="evidence" value="ECO:0007669"/>
    <property type="project" value="UniProtKB-KW"/>
</dbReference>
<dbReference type="SUPFAM" id="SSF53474">
    <property type="entry name" value="alpha/beta-Hydrolases"/>
    <property type="match status" value="1"/>
</dbReference>
<dbReference type="EMBL" id="JBHSBN010000019">
    <property type="protein sequence ID" value="MFC4108896.1"/>
    <property type="molecule type" value="Genomic_DNA"/>
</dbReference>
<feature type="domain" description="AB hydrolase-1" evidence="1">
    <location>
        <begin position="40"/>
        <end position="132"/>
    </location>
</feature>
<dbReference type="PANTHER" id="PTHR43433">
    <property type="entry name" value="HYDROLASE, ALPHA/BETA FOLD FAMILY PROTEIN"/>
    <property type="match status" value="1"/>
</dbReference>
<organism evidence="2 3">
    <name type="scientific">Micromonospora zhanjiangensis</name>
    <dbReference type="NCBI Taxonomy" id="1522057"/>
    <lineage>
        <taxon>Bacteria</taxon>
        <taxon>Bacillati</taxon>
        <taxon>Actinomycetota</taxon>
        <taxon>Actinomycetes</taxon>
        <taxon>Micromonosporales</taxon>
        <taxon>Micromonosporaceae</taxon>
        <taxon>Micromonospora</taxon>
    </lineage>
</organism>
<accession>A0ABV8KTC4</accession>
<proteinExistence type="predicted"/>
<dbReference type="Gene3D" id="3.40.50.1820">
    <property type="entry name" value="alpha/beta hydrolase"/>
    <property type="match status" value="1"/>
</dbReference>
<dbReference type="InterPro" id="IPR050471">
    <property type="entry name" value="AB_hydrolase"/>
</dbReference>
<evidence type="ECO:0000313" key="2">
    <source>
        <dbReference type="EMBL" id="MFC4108896.1"/>
    </source>
</evidence>
<name>A0ABV8KTC4_9ACTN</name>
<dbReference type="InterPro" id="IPR000073">
    <property type="entry name" value="AB_hydrolase_1"/>
</dbReference>
<dbReference type="InterPro" id="IPR029058">
    <property type="entry name" value="AB_hydrolase_fold"/>
</dbReference>
<reference evidence="3" key="1">
    <citation type="journal article" date="2019" name="Int. J. Syst. Evol. Microbiol.">
        <title>The Global Catalogue of Microorganisms (GCM) 10K type strain sequencing project: providing services to taxonomists for standard genome sequencing and annotation.</title>
        <authorList>
            <consortium name="The Broad Institute Genomics Platform"/>
            <consortium name="The Broad Institute Genome Sequencing Center for Infectious Disease"/>
            <person name="Wu L."/>
            <person name="Ma J."/>
        </authorList>
    </citation>
    <scope>NUCLEOTIDE SEQUENCE [LARGE SCALE GENOMIC DNA]</scope>
    <source>
        <strain evidence="3">2902at01</strain>
    </source>
</reference>
<gene>
    <name evidence="2" type="ORF">ACFOX0_23570</name>
</gene>
<keyword evidence="2" id="KW-0378">Hydrolase</keyword>
<dbReference type="PANTHER" id="PTHR43433:SF5">
    <property type="entry name" value="AB HYDROLASE-1 DOMAIN-CONTAINING PROTEIN"/>
    <property type="match status" value="1"/>
</dbReference>
<evidence type="ECO:0000313" key="3">
    <source>
        <dbReference type="Proteomes" id="UP001595868"/>
    </source>
</evidence>
<comment type="caution">
    <text evidence="2">The sequence shown here is derived from an EMBL/GenBank/DDBJ whole genome shotgun (WGS) entry which is preliminary data.</text>
</comment>
<protein>
    <submittedName>
        <fullName evidence="2">Alpha/beta fold hydrolase</fullName>
    </submittedName>
</protein>
<dbReference type="RefSeq" id="WP_377549710.1">
    <property type="nucleotide sequence ID" value="NZ_JBHSBN010000019.1"/>
</dbReference>
<sequence length="276" mass="29217">MPGRNLTVPGADLYYEIRGTGPVLLIGSSGDGDANQLDQLVTELVDRFTVVTYDRRGLRRSVLRDTCAPISIAEHADDAYRLLDAVADGPAAMLGCSTGALIGLHLVAPHPDALSVLVAHEPPVPQVLPPDERASARRILDDLHATYRRDGWLTAVRTMGDALGIDPATQELEPGATPAPITPDRAAGFAFLLDREIPAIVRETVDTTALLAAGTRIVPAHGNATPARVFHRRCVEELGALVGAPTVDFPGGHNGGLTHPRAFADRVVTLLAGIRP</sequence>
<dbReference type="Pfam" id="PF00561">
    <property type="entry name" value="Abhydrolase_1"/>
    <property type="match status" value="1"/>
</dbReference>
<evidence type="ECO:0000259" key="1">
    <source>
        <dbReference type="Pfam" id="PF00561"/>
    </source>
</evidence>